<keyword evidence="2 4" id="KW-0479">Metal-binding</keyword>
<evidence type="ECO:0000256" key="3">
    <source>
        <dbReference type="ARBA" id="ARBA00023004"/>
    </source>
</evidence>
<evidence type="ECO:0000256" key="2">
    <source>
        <dbReference type="ARBA" id="ARBA00022723"/>
    </source>
</evidence>
<dbReference type="PANTHER" id="PTHR33751:SF11">
    <property type="entry name" value="BLL4483 PROTEIN"/>
    <property type="match status" value="1"/>
</dbReference>
<proteinExistence type="predicted"/>
<evidence type="ECO:0000259" key="7">
    <source>
        <dbReference type="PROSITE" id="PS51007"/>
    </source>
</evidence>
<protein>
    <submittedName>
        <fullName evidence="8">C-type cytochrome</fullName>
    </submittedName>
</protein>
<feature type="region of interest" description="Disordered" evidence="5">
    <location>
        <begin position="219"/>
        <end position="242"/>
    </location>
</feature>
<evidence type="ECO:0000256" key="4">
    <source>
        <dbReference type="PROSITE-ProRule" id="PRU00433"/>
    </source>
</evidence>
<evidence type="ECO:0000313" key="8">
    <source>
        <dbReference type="EMBL" id="MDL5032617.1"/>
    </source>
</evidence>
<keyword evidence="3 4" id="KW-0408">Iron</keyword>
<dbReference type="PANTHER" id="PTHR33751">
    <property type="entry name" value="CBB3-TYPE CYTOCHROME C OXIDASE SUBUNIT FIXP"/>
    <property type="match status" value="1"/>
</dbReference>
<keyword evidence="6" id="KW-0732">Signal</keyword>
<dbReference type="PROSITE" id="PS51007">
    <property type="entry name" value="CYTC"/>
    <property type="match status" value="2"/>
</dbReference>
<evidence type="ECO:0000256" key="6">
    <source>
        <dbReference type="SAM" id="SignalP"/>
    </source>
</evidence>
<dbReference type="InterPro" id="IPR050597">
    <property type="entry name" value="Cytochrome_c_Oxidase_Subunit"/>
</dbReference>
<keyword evidence="9" id="KW-1185">Reference proteome</keyword>
<dbReference type="SUPFAM" id="SSF46626">
    <property type="entry name" value="Cytochrome c"/>
    <property type="match status" value="2"/>
</dbReference>
<dbReference type="InterPro" id="IPR009056">
    <property type="entry name" value="Cyt_c-like_dom"/>
</dbReference>
<gene>
    <name evidence="8" type="ORF">QRD43_11950</name>
</gene>
<dbReference type="EMBL" id="JASVDS010000003">
    <property type="protein sequence ID" value="MDL5032617.1"/>
    <property type="molecule type" value="Genomic_DNA"/>
</dbReference>
<dbReference type="Gene3D" id="1.10.760.10">
    <property type="entry name" value="Cytochrome c-like domain"/>
    <property type="match status" value="2"/>
</dbReference>
<evidence type="ECO:0000256" key="5">
    <source>
        <dbReference type="SAM" id="MobiDB-lite"/>
    </source>
</evidence>
<comment type="caution">
    <text evidence="8">The sequence shown here is derived from an EMBL/GenBank/DDBJ whole genome shotgun (WGS) entry which is preliminary data.</text>
</comment>
<accession>A0ABT7LIC3</accession>
<evidence type="ECO:0000256" key="1">
    <source>
        <dbReference type="ARBA" id="ARBA00022617"/>
    </source>
</evidence>
<dbReference type="Proteomes" id="UP001238603">
    <property type="component" value="Unassembled WGS sequence"/>
</dbReference>
<organism evidence="8 9">
    <name type="scientific">Roseateles subflavus</name>
    <dbReference type="NCBI Taxonomy" id="3053353"/>
    <lineage>
        <taxon>Bacteria</taxon>
        <taxon>Pseudomonadati</taxon>
        <taxon>Pseudomonadota</taxon>
        <taxon>Betaproteobacteria</taxon>
        <taxon>Burkholderiales</taxon>
        <taxon>Sphaerotilaceae</taxon>
        <taxon>Roseateles</taxon>
    </lineage>
</organism>
<feature type="domain" description="Cytochrome c" evidence="7">
    <location>
        <begin position="136"/>
        <end position="219"/>
    </location>
</feature>
<evidence type="ECO:0000313" key="9">
    <source>
        <dbReference type="Proteomes" id="UP001238603"/>
    </source>
</evidence>
<feature type="domain" description="Cytochrome c" evidence="7">
    <location>
        <begin position="16"/>
        <end position="115"/>
    </location>
</feature>
<name>A0ABT7LIC3_9BURK</name>
<reference evidence="8 9" key="1">
    <citation type="submission" date="2023-06" db="EMBL/GenBank/DDBJ databases">
        <title>Pelomonas sp. APW6 16S ribosomal RNA gene genome sequencing and assembly.</title>
        <authorList>
            <person name="Woo H."/>
        </authorList>
    </citation>
    <scope>NUCLEOTIDE SEQUENCE [LARGE SCALE GENOMIC DNA]</scope>
    <source>
        <strain evidence="8 9">APW6</strain>
    </source>
</reference>
<feature type="signal peptide" evidence="6">
    <location>
        <begin position="1"/>
        <end position="29"/>
    </location>
</feature>
<sequence>MQTRPLRRVGWRPLLAAIALGAFALGSRAADVAPPPFEDTMAQRVLACTGCHGAQGRAARDGYYPRLAGKPAGYLYQQLLSFRDGRRQYGPMNTLLAPLSDDYLQDIARHFASLDLPHPPPQAVALPPAELNRAQGLVRQGDPARGLPACQQCHGATLLGRQPGVPGLLGLPRDYLLAQLAAWRQGERRSVAPDCMADVARKLDPQDIRVMADWLASQPVPAGARPEPASPERLPMRCGVLP</sequence>
<dbReference type="RefSeq" id="WP_285982709.1">
    <property type="nucleotide sequence ID" value="NZ_JASVDS010000003.1"/>
</dbReference>
<keyword evidence="1 4" id="KW-0349">Heme</keyword>
<feature type="chain" id="PRO_5046902651" evidence="6">
    <location>
        <begin position="30"/>
        <end position="242"/>
    </location>
</feature>
<dbReference type="InterPro" id="IPR036909">
    <property type="entry name" value="Cyt_c-like_dom_sf"/>
</dbReference>